<dbReference type="GO" id="GO:0003995">
    <property type="term" value="F:acyl-CoA dehydrogenase activity"/>
    <property type="evidence" value="ECO:0007669"/>
    <property type="project" value="InterPro"/>
</dbReference>
<dbReference type="InterPro" id="IPR050741">
    <property type="entry name" value="Acyl-CoA_dehydrogenase"/>
</dbReference>
<dbReference type="PIRSF" id="PIRSF016578">
    <property type="entry name" value="HsaA"/>
    <property type="match status" value="1"/>
</dbReference>
<dbReference type="AlphaFoldDB" id="A0A193LCG2"/>
<keyword evidence="6 7" id="KW-0560">Oxidoreductase</keyword>
<dbReference type="SUPFAM" id="SSF56645">
    <property type="entry name" value="Acyl-CoA dehydrogenase NM domain-like"/>
    <property type="match status" value="1"/>
</dbReference>
<gene>
    <name evidence="11" type="ORF">BA177_02030</name>
</gene>
<evidence type="ECO:0000256" key="7">
    <source>
        <dbReference type="RuleBase" id="RU362125"/>
    </source>
</evidence>
<dbReference type="GO" id="GO:0033539">
    <property type="term" value="P:fatty acid beta-oxidation using acyl-CoA dehydrogenase"/>
    <property type="evidence" value="ECO:0007669"/>
    <property type="project" value="TreeGrafter"/>
</dbReference>
<accession>A0A193LCG2</accession>
<dbReference type="GO" id="GO:0050660">
    <property type="term" value="F:flavin adenine dinucleotide binding"/>
    <property type="evidence" value="ECO:0007669"/>
    <property type="project" value="InterPro"/>
</dbReference>
<reference evidence="11 12" key="1">
    <citation type="submission" date="2016-06" db="EMBL/GenBank/DDBJ databases">
        <title>Complete genome sequence of a deep-branching marine Gamma Proteobacterium Woeseia oceani type strain XK5.</title>
        <authorList>
            <person name="Mu D."/>
            <person name="Du Z."/>
        </authorList>
    </citation>
    <scope>NUCLEOTIDE SEQUENCE [LARGE SCALE GENOMIC DNA]</scope>
    <source>
        <strain evidence="11 12">XK5</strain>
    </source>
</reference>
<dbReference type="CDD" id="cd00567">
    <property type="entry name" value="ACAD"/>
    <property type="match status" value="1"/>
</dbReference>
<dbReference type="OrthoDB" id="9802447at2"/>
<evidence type="ECO:0000259" key="10">
    <source>
        <dbReference type="Pfam" id="PF02771"/>
    </source>
</evidence>
<feature type="domain" description="Acyl-CoA oxidase/dehydrogenase middle" evidence="9">
    <location>
        <begin position="123"/>
        <end position="200"/>
    </location>
</feature>
<dbReference type="PANTHER" id="PTHR48083:SF2">
    <property type="entry name" value="MEDIUM-CHAIN SPECIFIC ACYL-COA DEHYDROGENASE, MITOCHONDRIAL"/>
    <property type="match status" value="1"/>
</dbReference>
<dbReference type="SUPFAM" id="SSF47203">
    <property type="entry name" value="Acyl-CoA dehydrogenase C-terminal domain-like"/>
    <property type="match status" value="1"/>
</dbReference>
<evidence type="ECO:0000259" key="9">
    <source>
        <dbReference type="Pfam" id="PF02770"/>
    </source>
</evidence>
<comment type="cofactor">
    <cofactor evidence="1 7">
        <name>FAD</name>
        <dbReference type="ChEBI" id="CHEBI:57692"/>
    </cofactor>
</comment>
<dbReference type="PROSITE" id="PS00073">
    <property type="entry name" value="ACYL_COA_DH_2"/>
    <property type="match status" value="1"/>
</dbReference>
<dbReference type="STRING" id="1548547.BA177_02030"/>
<comment type="similarity">
    <text evidence="2 7">Belongs to the acyl-CoA dehydrogenase family.</text>
</comment>
<evidence type="ECO:0000256" key="4">
    <source>
        <dbReference type="ARBA" id="ARBA00022630"/>
    </source>
</evidence>
<dbReference type="InterPro" id="IPR006091">
    <property type="entry name" value="Acyl-CoA_Oxase/DH_mid-dom"/>
</dbReference>
<evidence type="ECO:0000313" key="11">
    <source>
        <dbReference type="EMBL" id="ANO50158.1"/>
    </source>
</evidence>
<evidence type="ECO:0000256" key="1">
    <source>
        <dbReference type="ARBA" id="ARBA00001974"/>
    </source>
</evidence>
<name>A0A193LCG2_9GAMM</name>
<dbReference type="FunFam" id="1.20.140.10:FF:000001">
    <property type="entry name" value="Acyl-CoA dehydrogenase"/>
    <property type="match status" value="1"/>
</dbReference>
<dbReference type="EMBL" id="CP016268">
    <property type="protein sequence ID" value="ANO50158.1"/>
    <property type="molecule type" value="Genomic_DNA"/>
</dbReference>
<dbReference type="GO" id="GO:0005737">
    <property type="term" value="C:cytoplasm"/>
    <property type="evidence" value="ECO:0007669"/>
    <property type="project" value="TreeGrafter"/>
</dbReference>
<evidence type="ECO:0000259" key="8">
    <source>
        <dbReference type="Pfam" id="PF00441"/>
    </source>
</evidence>
<feature type="domain" description="Acyl-CoA dehydrogenase/oxidase C-terminal" evidence="8">
    <location>
        <begin position="233"/>
        <end position="377"/>
    </location>
</feature>
<keyword evidence="12" id="KW-1185">Reference proteome</keyword>
<proteinExistence type="inferred from homology"/>
<evidence type="ECO:0000256" key="5">
    <source>
        <dbReference type="ARBA" id="ARBA00022827"/>
    </source>
</evidence>
<dbReference type="Pfam" id="PF02771">
    <property type="entry name" value="Acyl-CoA_dh_N"/>
    <property type="match status" value="1"/>
</dbReference>
<dbReference type="Gene3D" id="1.10.540.10">
    <property type="entry name" value="Acyl-CoA dehydrogenase/oxidase, N-terminal domain"/>
    <property type="match status" value="1"/>
</dbReference>
<feature type="domain" description="Acyl-CoA dehydrogenase/oxidase N-terminal" evidence="10">
    <location>
        <begin position="7"/>
        <end position="119"/>
    </location>
</feature>
<organism evidence="11 12">
    <name type="scientific">Woeseia oceani</name>
    <dbReference type="NCBI Taxonomy" id="1548547"/>
    <lineage>
        <taxon>Bacteria</taxon>
        <taxon>Pseudomonadati</taxon>
        <taxon>Pseudomonadota</taxon>
        <taxon>Gammaproteobacteria</taxon>
        <taxon>Woeseiales</taxon>
        <taxon>Woeseiaceae</taxon>
        <taxon>Woeseia</taxon>
    </lineage>
</organism>
<evidence type="ECO:0000256" key="6">
    <source>
        <dbReference type="ARBA" id="ARBA00023002"/>
    </source>
</evidence>
<dbReference type="InterPro" id="IPR009075">
    <property type="entry name" value="AcylCo_DH/oxidase_C"/>
</dbReference>
<evidence type="ECO:0000256" key="2">
    <source>
        <dbReference type="ARBA" id="ARBA00009347"/>
    </source>
</evidence>
<dbReference type="Pfam" id="PF02770">
    <property type="entry name" value="Acyl-CoA_dh_M"/>
    <property type="match status" value="1"/>
</dbReference>
<dbReference type="Proteomes" id="UP000092695">
    <property type="component" value="Chromosome"/>
</dbReference>
<sequence>MDIELSSEARQWQTMARDFADEYLQPHEVEAEHNGGVLSPELTARNKARAKEIGFSRMDMPKSLGGLELSIESQVAVWEQLGRVTNALAWCFAEPQSWMLEACSADQLQRYVLPLMRGEAHDCYAITEEGPGSDVAALSATAVRDGDGYRLNGEKWFVTSANLANYFWFQARVEEDDSDALFFIDQGTEGVEIIDTPTFSHTYAAHHPTYRFKDVWVPAANRVGKAGDDMAYTRAWFRRERLMIAARSCGAAARLIEEASEFARHRMVGGEPLIDKQAIQMMLADSATELWATRLMTYEAANAHDRDEPLRSLHMRCSMVKLYASEMANRVADRAVQIFGGRGYMRENVAERFFRELRVDRIWEGTSEIQRLIIAGGLKKRGLEGM</sequence>
<protein>
    <recommendedName>
        <fullName evidence="3">Medium-chain specific acyl-CoA dehydrogenase, mitochondrial</fullName>
    </recommendedName>
</protein>
<dbReference type="KEGG" id="woc:BA177_02030"/>
<dbReference type="InterPro" id="IPR046373">
    <property type="entry name" value="Acyl-CoA_Oxase/DH_mid-dom_sf"/>
</dbReference>
<dbReference type="InterPro" id="IPR037069">
    <property type="entry name" value="AcylCoA_DH/ox_N_sf"/>
</dbReference>
<dbReference type="RefSeq" id="WP_068612289.1">
    <property type="nucleotide sequence ID" value="NZ_CP016268.1"/>
</dbReference>
<dbReference type="Gene3D" id="1.20.140.10">
    <property type="entry name" value="Butyryl-CoA Dehydrogenase, subunit A, domain 3"/>
    <property type="match status" value="1"/>
</dbReference>
<dbReference type="InterPro" id="IPR009100">
    <property type="entry name" value="AcylCoA_DH/oxidase_NM_dom_sf"/>
</dbReference>
<dbReference type="InterPro" id="IPR006089">
    <property type="entry name" value="Acyl-CoA_DH_CS"/>
</dbReference>
<keyword evidence="5 7" id="KW-0274">FAD</keyword>
<evidence type="ECO:0000256" key="3">
    <source>
        <dbReference type="ARBA" id="ARBA00019125"/>
    </source>
</evidence>
<dbReference type="PANTHER" id="PTHR48083">
    <property type="entry name" value="MEDIUM-CHAIN SPECIFIC ACYL-COA DEHYDROGENASE, MITOCHONDRIAL-RELATED"/>
    <property type="match status" value="1"/>
</dbReference>
<dbReference type="InterPro" id="IPR036250">
    <property type="entry name" value="AcylCo_DH-like_C"/>
</dbReference>
<evidence type="ECO:0000313" key="12">
    <source>
        <dbReference type="Proteomes" id="UP000092695"/>
    </source>
</evidence>
<keyword evidence="4 7" id="KW-0285">Flavoprotein</keyword>
<dbReference type="Pfam" id="PF00441">
    <property type="entry name" value="Acyl-CoA_dh_1"/>
    <property type="match status" value="1"/>
</dbReference>
<dbReference type="InterPro" id="IPR013786">
    <property type="entry name" value="AcylCoA_DH/ox_N"/>
</dbReference>
<dbReference type="Gene3D" id="2.40.110.10">
    <property type="entry name" value="Butyryl-CoA Dehydrogenase, subunit A, domain 2"/>
    <property type="match status" value="1"/>
</dbReference>